<dbReference type="SUPFAM" id="SSF69055">
    <property type="entry name" value="1-deoxy-D-xylulose-5-phosphate reductoisomerase, C-terminal domain"/>
    <property type="match status" value="1"/>
</dbReference>
<dbReference type="HAMAP" id="MF_00183">
    <property type="entry name" value="DXP_reductoisom"/>
    <property type="match status" value="1"/>
</dbReference>
<dbReference type="EMBL" id="JAKOGI010000025">
    <property type="protein sequence ID" value="KAJ8449100.1"/>
    <property type="molecule type" value="Genomic_DNA"/>
</dbReference>
<dbReference type="SUPFAM" id="SSF55347">
    <property type="entry name" value="Glyceraldehyde-3-phosphate dehydrogenase-like, C-terminal domain"/>
    <property type="match status" value="1"/>
</dbReference>
<dbReference type="InterPro" id="IPR003821">
    <property type="entry name" value="DXP_reductoisomerase"/>
</dbReference>
<keyword evidence="10" id="KW-0414">Isoprene biosynthesis</keyword>
<evidence type="ECO:0000256" key="10">
    <source>
        <dbReference type="ARBA" id="ARBA00023229"/>
    </source>
</evidence>
<keyword evidence="9" id="KW-0464">Manganese</keyword>
<evidence type="ECO:0000256" key="9">
    <source>
        <dbReference type="ARBA" id="ARBA00023211"/>
    </source>
</evidence>
<feature type="domain" description="DXP reductoisomerase C-terminal" evidence="14">
    <location>
        <begin position="210"/>
        <end position="331"/>
    </location>
</feature>
<evidence type="ECO:0000256" key="1">
    <source>
        <dbReference type="ARBA" id="ARBA00001936"/>
    </source>
</evidence>
<comment type="cofactor">
    <cofactor evidence="1">
        <name>Mn(2+)</name>
        <dbReference type="ChEBI" id="CHEBI:29035"/>
    </cofactor>
</comment>
<dbReference type="InterPro" id="IPR026877">
    <property type="entry name" value="DXPR_C"/>
</dbReference>
<comment type="catalytic activity">
    <reaction evidence="11">
        <text>2-C-methyl-D-erythritol 4-phosphate + NADP(+) = 1-deoxy-D-xylulose 5-phosphate + NADPH + H(+)</text>
        <dbReference type="Rhea" id="RHEA:13717"/>
        <dbReference type="ChEBI" id="CHEBI:15378"/>
        <dbReference type="ChEBI" id="CHEBI:57783"/>
        <dbReference type="ChEBI" id="CHEBI:57792"/>
        <dbReference type="ChEBI" id="CHEBI:58262"/>
        <dbReference type="ChEBI" id="CHEBI:58349"/>
        <dbReference type="EC" id="1.1.1.267"/>
    </reaction>
    <physiologicalReaction direction="right-to-left" evidence="11">
        <dbReference type="Rhea" id="RHEA:13719"/>
    </physiologicalReaction>
</comment>
<organism evidence="15 16">
    <name type="scientific">Carnegiea gigantea</name>
    <dbReference type="NCBI Taxonomy" id="171969"/>
    <lineage>
        <taxon>Eukaryota</taxon>
        <taxon>Viridiplantae</taxon>
        <taxon>Streptophyta</taxon>
        <taxon>Embryophyta</taxon>
        <taxon>Tracheophyta</taxon>
        <taxon>Spermatophyta</taxon>
        <taxon>Magnoliopsida</taxon>
        <taxon>eudicotyledons</taxon>
        <taxon>Gunneridae</taxon>
        <taxon>Pentapetalae</taxon>
        <taxon>Caryophyllales</taxon>
        <taxon>Cactineae</taxon>
        <taxon>Cactaceae</taxon>
        <taxon>Cactoideae</taxon>
        <taxon>Echinocereeae</taxon>
        <taxon>Carnegiea</taxon>
    </lineage>
</organism>
<evidence type="ECO:0000256" key="7">
    <source>
        <dbReference type="ARBA" id="ARBA00022857"/>
    </source>
</evidence>
<dbReference type="Proteomes" id="UP001153076">
    <property type="component" value="Unassembled WGS sequence"/>
</dbReference>
<reference evidence="15" key="1">
    <citation type="submission" date="2022-04" db="EMBL/GenBank/DDBJ databases">
        <title>Carnegiea gigantea Genome sequencing and assembly v2.</title>
        <authorList>
            <person name="Copetti D."/>
            <person name="Sanderson M.J."/>
            <person name="Burquez A."/>
            <person name="Wojciechowski M.F."/>
        </authorList>
    </citation>
    <scope>NUCLEOTIDE SEQUENCE</scope>
    <source>
        <strain evidence="15">SGP5-SGP5p</strain>
        <tissue evidence="15">Aerial part</tissue>
    </source>
</reference>
<comment type="cofactor">
    <cofactor evidence="2">
        <name>Mg(2+)</name>
        <dbReference type="ChEBI" id="CHEBI:18420"/>
    </cofactor>
</comment>
<dbReference type="PANTHER" id="PTHR30525">
    <property type="entry name" value="1-DEOXY-D-XYLULOSE 5-PHOSPHATE REDUCTOISOMERASE"/>
    <property type="match status" value="1"/>
</dbReference>
<dbReference type="PIRSF" id="PIRSF006205">
    <property type="entry name" value="Dxp_reductismrs"/>
    <property type="match status" value="1"/>
</dbReference>
<dbReference type="FunFam" id="1.10.1740.10:FF:000006">
    <property type="entry name" value="1-deoxy-D-xylulose 5-phosphate reductoisomerase, chloroplastic"/>
    <property type="match status" value="1"/>
</dbReference>
<evidence type="ECO:0000313" key="15">
    <source>
        <dbReference type="EMBL" id="KAJ8449100.1"/>
    </source>
</evidence>
<dbReference type="EC" id="1.1.1.267" evidence="5"/>
<name>A0A9Q1QQY7_9CARY</name>
<keyword evidence="16" id="KW-1185">Reference proteome</keyword>
<dbReference type="SUPFAM" id="SSF51735">
    <property type="entry name" value="NAD(P)-binding Rossmann-fold domains"/>
    <property type="match status" value="1"/>
</dbReference>
<proteinExistence type="inferred from homology"/>
<protein>
    <recommendedName>
        <fullName evidence="5">1-deoxy-D-xylulose-5-phosphate reductoisomerase</fullName>
        <ecNumber evidence="5">1.1.1.267</ecNumber>
    </recommendedName>
</protein>
<comment type="caution">
    <text evidence="15">The sequence shown here is derived from an EMBL/GenBank/DDBJ whole genome shotgun (WGS) entry which is preliminary data.</text>
</comment>
<dbReference type="GO" id="GO:0030145">
    <property type="term" value="F:manganese ion binding"/>
    <property type="evidence" value="ECO:0007669"/>
    <property type="project" value="TreeGrafter"/>
</dbReference>
<dbReference type="PANTHER" id="PTHR30525:SF0">
    <property type="entry name" value="1-DEOXY-D-XYLULOSE 5-PHOSPHATE REDUCTOISOMERASE, CHLOROPLASTIC"/>
    <property type="match status" value="1"/>
</dbReference>
<evidence type="ECO:0000313" key="16">
    <source>
        <dbReference type="Proteomes" id="UP001153076"/>
    </source>
</evidence>
<dbReference type="GO" id="GO:0051484">
    <property type="term" value="P:isopentenyl diphosphate biosynthetic process, methylerythritol 4-phosphate pathway involved in terpenoid biosynthetic process"/>
    <property type="evidence" value="ECO:0007669"/>
    <property type="project" value="TreeGrafter"/>
</dbReference>
<dbReference type="Gene3D" id="1.10.1740.10">
    <property type="match status" value="1"/>
</dbReference>
<dbReference type="Pfam" id="PF13288">
    <property type="entry name" value="DXPR_C"/>
    <property type="match status" value="1"/>
</dbReference>
<evidence type="ECO:0000256" key="8">
    <source>
        <dbReference type="ARBA" id="ARBA00023002"/>
    </source>
</evidence>
<evidence type="ECO:0000259" key="13">
    <source>
        <dbReference type="Pfam" id="PF08436"/>
    </source>
</evidence>
<evidence type="ECO:0000259" key="14">
    <source>
        <dbReference type="Pfam" id="PF13288"/>
    </source>
</evidence>
<dbReference type="OrthoDB" id="3482at2759"/>
<evidence type="ECO:0000256" key="2">
    <source>
        <dbReference type="ARBA" id="ARBA00001946"/>
    </source>
</evidence>
<evidence type="ECO:0000256" key="3">
    <source>
        <dbReference type="ARBA" id="ARBA00005094"/>
    </source>
</evidence>
<dbReference type="Pfam" id="PF02670">
    <property type="entry name" value="DXP_reductoisom"/>
    <property type="match status" value="1"/>
</dbReference>
<feature type="domain" description="1-deoxy-D-xylulose 5-phosphate reductoisomerase N-terminal" evidence="12">
    <location>
        <begin position="54"/>
        <end position="100"/>
    </location>
</feature>
<keyword evidence="7" id="KW-0521">NADP</keyword>
<evidence type="ECO:0000256" key="5">
    <source>
        <dbReference type="ARBA" id="ARBA00012366"/>
    </source>
</evidence>
<dbReference type="AlphaFoldDB" id="A0A9Q1QQY7"/>
<dbReference type="InterPro" id="IPR013512">
    <property type="entry name" value="DXP_reductoisomerase_N"/>
</dbReference>
<evidence type="ECO:0000256" key="4">
    <source>
        <dbReference type="ARBA" id="ARBA00006825"/>
    </source>
</evidence>
<evidence type="ECO:0000256" key="6">
    <source>
        <dbReference type="ARBA" id="ARBA00022723"/>
    </source>
</evidence>
<dbReference type="Pfam" id="PF08436">
    <property type="entry name" value="DXP_redisom_C"/>
    <property type="match status" value="1"/>
</dbReference>
<dbReference type="InterPro" id="IPR036169">
    <property type="entry name" value="DXPR_C_sf"/>
</dbReference>
<dbReference type="InterPro" id="IPR036291">
    <property type="entry name" value="NAD(P)-bd_dom_sf"/>
</dbReference>
<sequence>MFGVSDILFHVLLQAKGDYNAKLGITILGIVPEHSDKFKVVALAAGSNVTLLADQVARHPEVKQAVTGIVGCAELRPTLAAIEAGKGLALANKETLIAGGPVMLPLAKKHNVKILPADSEQSAVFQVQCIQGLTEGSLRRLILTASGGSFRDWPVEKLKEVTVAEALNHPNWSLGKKVTVDSATMFNKVHFSFHSICFSDFHDSSVIGQLGWPDMRIPLLYTLSWPDRIYCSEVTWPRLDLAKLGKMTFRLPDKQKYPSIDLGYAAGRAGGTMTGVISAANEKAVEMFIEEKISYLDIFKVVEKTCDKHQNELVKSPTLDDILHYDLWARDYAALRSTDSLHGFTYPCPTRVGHRHSRTLSGHSQMYVELIDNMKKLSYVIESCRMHIL</sequence>
<evidence type="ECO:0000256" key="11">
    <source>
        <dbReference type="ARBA" id="ARBA00048543"/>
    </source>
</evidence>
<dbReference type="GO" id="GO:0070402">
    <property type="term" value="F:NADPH binding"/>
    <property type="evidence" value="ECO:0007669"/>
    <property type="project" value="InterPro"/>
</dbReference>
<comment type="similarity">
    <text evidence="4">Belongs to the DXR family.</text>
</comment>
<keyword evidence="8" id="KW-0560">Oxidoreductase</keyword>
<evidence type="ECO:0000259" key="12">
    <source>
        <dbReference type="Pfam" id="PF02670"/>
    </source>
</evidence>
<comment type="pathway">
    <text evidence="3">Isoprenoid biosynthesis; isopentenyl diphosphate biosynthesis via DXP pathway; isopentenyl diphosphate from 1-deoxy-D-xylulose 5-phosphate: step 1/6.</text>
</comment>
<keyword evidence="6" id="KW-0479">Metal-binding</keyword>
<dbReference type="Gene3D" id="3.40.50.720">
    <property type="entry name" value="NAD(P)-binding Rossmann-like Domain"/>
    <property type="match status" value="1"/>
</dbReference>
<dbReference type="InterPro" id="IPR013644">
    <property type="entry name" value="DXP_reductoisomerase_C"/>
</dbReference>
<dbReference type="GO" id="GO:0030604">
    <property type="term" value="F:1-deoxy-D-xylulose-5-phosphate reductoisomerase activity"/>
    <property type="evidence" value="ECO:0007669"/>
    <property type="project" value="UniProtKB-EC"/>
</dbReference>
<accession>A0A9Q1QQY7</accession>
<gene>
    <name evidence="15" type="ORF">Cgig2_004155</name>
</gene>
<feature type="domain" description="1-deoxy-D-xylulose 5-phosphate reductoisomerase C-terminal" evidence="13">
    <location>
        <begin position="114"/>
        <end position="189"/>
    </location>
</feature>